<organism evidence="1 2">
    <name type="scientific">Exaiptasia diaphana</name>
    <name type="common">Tropical sea anemone</name>
    <name type="synonym">Aiptasia pulchella</name>
    <dbReference type="NCBI Taxonomy" id="2652724"/>
    <lineage>
        <taxon>Eukaryota</taxon>
        <taxon>Metazoa</taxon>
        <taxon>Cnidaria</taxon>
        <taxon>Anthozoa</taxon>
        <taxon>Hexacorallia</taxon>
        <taxon>Actiniaria</taxon>
        <taxon>Aiptasiidae</taxon>
        <taxon>Exaiptasia</taxon>
    </lineage>
</organism>
<keyword evidence="2" id="KW-1185">Reference proteome</keyword>
<dbReference type="EnsemblMetazoa" id="XM_021061141.2">
    <property type="protein sequence ID" value="XP_020916800.1"/>
    <property type="gene ID" value="LOC110254175"/>
</dbReference>
<proteinExistence type="predicted"/>
<dbReference type="RefSeq" id="XP_020916800.1">
    <property type="nucleotide sequence ID" value="XM_021061141.2"/>
</dbReference>
<evidence type="ECO:0000313" key="2">
    <source>
        <dbReference type="Proteomes" id="UP000887567"/>
    </source>
</evidence>
<accession>A0A913Y9C8</accession>
<dbReference type="EnsemblMetazoa" id="XM_028663739.1">
    <property type="protein sequence ID" value="XP_028519540.1"/>
    <property type="gene ID" value="LOC110254175"/>
</dbReference>
<dbReference type="Proteomes" id="UP000887567">
    <property type="component" value="Unplaced"/>
</dbReference>
<dbReference type="KEGG" id="epa:110254175"/>
<reference evidence="1" key="1">
    <citation type="submission" date="2022-11" db="UniProtKB">
        <authorList>
            <consortium name="EnsemblMetazoa"/>
        </authorList>
    </citation>
    <scope>IDENTIFICATION</scope>
</reference>
<sequence length="432" mass="50803">MFTHYRLRREGLLFNDEETEKACEKLKKDLQSIGQIYASEDDFIEENKRRSKEVFGMMMRAHFRKIGDKFQPCQDEIDFLRSTPKGVALCHDLRRAPLKFFYKILYPEIDTKEGLGERDSVFHLHKDSVMNDKTELDDQNKRARALAQVVKYGRYEVTIHLLDGHGRMLVCLLKALDEESALEQVHPRIRLFETSEVVHNYHKLAIPRSIEKLYQSVIDHREIPRSGVIYLNFCSIPSMEEYPWTDHFKKQTIENWVYGCCKENVLKYIWTAVNPPYLCTVIVSCTIKQMTEDGKYFHNSTRKCVQVTGLGFLYLLREEDLFDAEIISIRPESEIIWESSHKRYPKKLKNGKQSNPFVTLMVKPKIRDQELSLRDIFEQENVTDLREEELQRGALVQVKDEQKNGVIISRTKLMADVNIGHETKRKHINNLK</sequence>
<dbReference type="AlphaFoldDB" id="A0A913Y9C8"/>
<name>A0A913Y9C8_EXADI</name>
<dbReference type="RefSeq" id="XP_028519540.1">
    <property type="nucleotide sequence ID" value="XM_028663739.1"/>
</dbReference>
<dbReference type="GeneID" id="110254175"/>
<evidence type="ECO:0000313" key="1">
    <source>
        <dbReference type="EnsemblMetazoa" id="XP_020916800.1"/>
    </source>
</evidence>
<protein>
    <submittedName>
        <fullName evidence="1">Uncharacterized protein</fullName>
    </submittedName>
</protein>